<evidence type="ECO:0000256" key="1">
    <source>
        <dbReference type="SAM" id="MobiDB-lite"/>
    </source>
</evidence>
<evidence type="ECO:0000313" key="3">
    <source>
        <dbReference type="Proteomes" id="UP000501690"/>
    </source>
</evidence>
<dbReference type="EMBL" id="CP039349">
    <property type="protein sequence ID" value="QCD92058.1"/>
    <property type="molecule type" value="Genomic_DNA"/>
</dbReference>
<name>A0A4D6LUL0_VIGUN</name>
<sequence>MGNSLGVVLDNYTGSAPIPCHLPLGASTSIDLDRKLGEKDDAGVVSETWCVSYTVDKETCDVSLIRHGVDQHGNVEKVEFVVSDWLCGIIHGKFCMVITETNYIRIDPCEWVSLDEFLWTKAKRSYDARGGVMDTTVHLYGSESKRGLLAVESKKNTVVTVAHYFVKTSGTSFCRSTGTNIALSVVAKFGVSNGKFEIRVEGPEQHPVSALLFLFDEVRRTGIWKPTMCPHCDHKRRGKLFWQSESEDSDSVSIPVPTRATPRNARGVSNGGRFRGNGNGNIYENNIMVFKRR</sequence>
<keyword evidence="3" id="KW-1185">Reference proteome</keyword>
<dbReference type="AlphaFoldDB" id="A0A4D6LUL0"/>
<reference evidence="2 3" key="1">
    <citation type="submission" date="2019-04" db="EMBL/GenBank/DDBJ databases">
        <title>An improved genome assembly and genetic linkage map for asparagus bean, Vigna unguiculata ssp. sesquipedialis.</title>
        <authorList>
            <person name="Xia Q."/>
            <person name="Zhang R."/>
            <person name="Dong Y."/>
        </authorList>
    </citation>
    <scope>NUCLEOTIDE SEQUENCE [LARGE SCALE GENOMIC DNA]</scope>
    <source>
        <tissue evidence="2">Leaf</tissue>
    </source>
</reference>
<feature type="region of interest" description="Disordered" evidence="1">
    <location>
        <begin position="248"/>
        <end position="273"/>
    </location>
</feature>
<protein>
    <submittedName>
        <fullName evidence="2">Uncharacterized protein</fullName>
    </submittedName>
</protein>
<dbReference type="Proteomes" id="UP000501690">
    <property type="component" value="Linkage Group LG5"/>
</dbReference>
<organism evidence="2 3">
    <name type="scientific">Vigna unguiculata</name>
    <name type="common">Cowpea</name>
    <dbReference type="NCBI Taxonomy" id="3917"/>
    <lineage>
        <taxon>Eukaryota</taxon>
        <taxon>Viridiplantae</taxon>
        <taxon>Streptophyta</taxon>
        <taxon>Embryophyta</taxon>
        <taxon>Tracheophyta</taxon>
        <taxon>Spermatophyta</taxon>
        <taxon>Magnoliopsida</taxon>
        <taxon>eudicotyledons</taxon>
        <taxon>Gunneridae</taxon>
        <taxon>Pentapetalae</taxon>
        <taxon>rosids</taxon>
        <taxon>fabids</taxon>
        <taxon>Fabales</taxon>
        <taxon>Fabaceae</taxon>
        <taxon>Papilionoideae</taxon>
        <taxon>50 kb inversion clade</taxon>
        <taxon>NPAAA clade</taxon>
        <taxon>indigoferoid/millettioid clade</taxon>
        <taxon>Phaseoleae</taxon>
        <taxon>Vigna</taxon>
    </lineage>
</organism>
<proteinExistence type="predicted"/>
<accession>A0A4D6LUL0</accession>
<evidence type="ECO:0000313" key="2">
    <source>
        <dbReference type="EMBL" id="QCD92058.1"/>
    </source>
</evidence>
<gene>
    <name evidence="2" type="ORF">DEO72_LG5g116</name>
</gene>